<dbReference type="RefSeq" id="YP_004222315.1">
    <property type="nucleotide sequence ID" value="NC_015099.1"/>
</dbReference>
<name>E6ZE35_BETVM</name>
<dbReference type="GeneID" id="10220719"/>
<evidence type="ECO:0000313" key="3">
    <source>
        <dbReference type="EMBL" id="CBL51994.1"/>
    </source>
</evidence>
<gene>
    <name evidence="2" type="primary">orf187a</name>
</gene>
<dbReference type="EMBL" id="FP885834">
    <property type="protein sequence ID" value="CBJ14049.1"/>
    <property type="molecule type" value="Genomic_DNA"/>
</dbReference>
<evidence type="ECO:0000313" key="2">
    <source>
        <dbReference type="EMBL" id="CBJ14049.1"/>
    </source>
</evidence>
<keyword evidence="2" id="KW-0496">Mitochondrion</keyword>
<feature type="region of interest" description="Disordered" evidence="1">
    <location>
        <begin position="62"/>
        <end position="82"/>
    </location>
</feature>
<geneLocation type="mitochondrion" evidence="2"/>
<evidence type="ECO:0000256" key="1">
    <source>
        <dbReference type="SAM" id="MobiDB-lite"/>
    </source>
</evidence>
<protein>
    <submittedName>
        <fullName evidence="3">Uncharacterized protein orf187a</fullName>
    </submittedName>
</protein>
<proteinExistence type="predicted"/>
<dbReference type="AlphaFoldDB" id="E6ZE35"/>
<reference evidence="2" key="2">
    <citation type="journal article" date="2011" name="Genome Biol. Evol.">
        <title>Structural and content diversity of mitochondrial genome in beet: a comparative genomic analysis.</title>
        <authorList>
            <person name="Darracq A."/>
            <person name="Varre J.S."/>
            <person name="Marechal-Drouard L."/>
            <person name="Courseaux A."/>
            <person name="Saumitou-Laprade P."/>
            <person name="Oztas S."/>
            <person name="Vacherie B."/>
            <person name="Barbe V.and.Touzet.P."/>
        </authorList>
    </citation>
    <scope>NUCLEOTIDE SEQUENCE</scope>
</reference>
<dbReference type="EMBL" id="FQ014226">
    <property type="protein sequence ID" value="CBL51994.1"/>
    <property type="molecule type" value="Genomic_DNA"/>
</dbReference>
<sequence>MVYTLGSVVNSVQSEFPAVRLSTLVEHLDSLIRTHARLMKDRNRPLSHEKCKSTNVNEIVMDGSKKKTTTSPSKSKKKETKTGCISDKERLKMASSKYNIGSLSLLVEFLLNRKIITLSNEIGYSYDNKKKDASFYSKKTTYVICNFDLGLLPIKLNLPMVCKPRDWDVIPQLKRLNKQDTKIRILG</sequence>
<dbReference type="EMBL" id="FP885845">
    <property type="protein sequence ID" value="CBJ17540.1"/>
    <property type="molecule type" value="Genomic_DNA"/>
</dbReference>
<reference evidence="2" key="1">
    <citation type="submission" date="2010-11" db="EMBL/GenBank/DDBJ databases">
        <authorList>
            <person name="Genoscope - CEA"/>
        </authorList>
    </citation>
    <scope>NUCLEOTIDE SEQUENCE</scope>
</reference>
<organism evidence="2">
    <name type="scientific">Beta vulgaris subsp. maritima</name>
    <name type="common">Sea beet</name>
    <name type="synonym">Beta maritima</name>
    <dbReference type="NCBI Taxonomy" id="350892"/>
    <lineage>
        <taxon>Eukaryota</taxon>
        <taxon>Viridiplantae</taxon>
        <taxon>Streptophyta</taxon>
        <taxon>Embryophyta</taxon>
        <taxon>Tracheophyta</taxon>
        <taxon>Spermatophyta</taxon>
        <taxon>Magnoliopsida</taxon>
        <taxon>eudicotyledons</taxon>
        <taxon>Gunneridae</taxon>
        <taxon>Pentapetalae</taxon>
        <taxon>Caryophyllales</taxon>
        <taxon>Chenopodiaceae</taxon>
        <taxon>Betoideae</taxon>
        <taxon>Beta</taxon>
    </lineage>
</organism>
<accession>E6ZE35</accession>